<feature type="compositionally biased region" description="Basic and acidic residues" evidence="1">
    <location>
        <begin position="260"/>
        <end position="276"/>
    </location>
</feature>
<dbReference type="InterPro" id="IPR052718">
    <property type="entry name" value="NmrA-type_oxidoreductase"/>
</dbReference>
<dbReference type="AlphaFoldDB" id="A0A8H7S522"/>
<feature type="region of interest" description="Disordered" evidence="1">
    <location>
        <begin position="260"/>
        <end position="279"/>
    </location>
</feature>
<dbReference type="InterPro" id="IPR016040">
    <property type="entry name" value="NAD(P)-bd_dom"/>
</dbReference>
<accession>A0A8H7S522</accession>
<dbReference type="OrthoDB" id="10254221at2759"/>
<name>A0A8H7S522_9FUNG</name>
<evidence type="ECO:0000313" key="4">
    <source>
        <dbReference type="Proteomes" id="UP000646827"/>
    </source>
</evidence>
<dbReference type="Gene3D" id="3.40.50.720">
    <property type="entry name" value="NAD(P)-binding Rossmann-like Domain"/>
    <property type="match status" value="1"/>
</dbReference>
<dbReference type="SUPFAM" id="SSF51735">
    <property type="entry name" value="NAD(P)-binding Rossmann-fold domains"/>
    <property type="match status" value="1"/>
</dbReference>
<organism evidence="3 4">
    <name type="scientific">Circinella minor</name>
    <dbReference type="NCBI Taxonomy" id="1195481"/>
    <lineage>
        <taxon>Eukaryota</taxon>
        <taxon>Fungi</taxon>
        <taxon>Fungi incertae sedis</taxon>
        <taxon>Mucoromycota</taxon>
        <taxon>Mucoromycotina</taxon>
        <taxon>Mucoromycetes</taxon>
        <taxon>Mucorales</taxon>
        <taxon>Lichtheimiaceae</taxon>
        <taxon>Circinella</taxon>
    </lineage>
</organism>
<dbReference type="Proteomes" id="UP000646827">
    <property type="component" value="Unassembled WGS sequence"/>
</dbReference>
<evidence type="ECO:0000256" key="1">
    <source>
        <dbReference type="SAM" id="MobiDB-lite"/>
    </source>
</evidence>
<dbReference type="InterPro" id="IPR036291">
    <property type="entry name" value="NAD(P)-bd_dom_sf"/>
</dbReference>
<protein>
    <recommendedName>
        <fullName evidence="2">NAD(P)-binding domain-containing protein</fullName>
    </recommendedName>
</protein>
<dbReference type="EMBL" id="JAEPRB010000070">
    <property type="protein sequence ID" value="KAG2222977.1"/>
    <property type="molecule type" value="Genomic_DNA"/>
</dbReference>
<keyword evidence="4" id="KW-1185">Reference proteome</keyword>
<proteinExistence type="predicted"/>
<feature type="domain" description="NAD(P)-binding" evidence="2">
    <location>
        <begin position="34"/>
        <end position="141"/>
    </location>
</feature>
<comment type="caution">
    <text evidence="3">The sequence shown here is derived from an EMBL/GenBank/DDBJ whole genome shotgun (WGS) entry which is preliminary data.</text>
</comment>
<reference evidence="3 4" key="1">
    <citation type="submission" date="2020-12" db="EMBL/GenBank/DDBJ databases">
        <title>Metabolic potential, ecology and presence of endohyphal bacteria is reflected in genomic diversity of Mucoromycotina.</title>
        <authorList>
            <person name="Muszewska A."/>
            <person name="Okrasinska A."/>
            <person name="Steczkiewicz K."/>
            <person name="Drgas O."/>
            <person name="Orlowska M."/>
            <person name="Perlinska-Lenart U."/>
            <person name="Aleksandrzak-Piekarczyk T."/>
            <person name="Szatraj K."/>
            <person name="Zielenkiewicz U."/>
            <person name="Pilsyk S."/>
            <person name="Malc E."/>
            <person name="Mieczkowski P."/>
            <person name="Kruszewska J.S."/>
            <person name="Biernat P."/>
            <person name="Pawlowska J."/>
        </authorList>
    </citation>
    <scope>NUCLEOTIDE SEQUENCE [LARGE SCALE GENOMIC DNA]</scope>
    <source>
        <strain evidence="3 4">CBS 142.35</strain>
    </source>
</reference>
<dbReference type="PANTHER" id="PTHR47129">
    <property type="entry name" value="QUINONE OXIDOREDUCTASE 2"/>
    <property type="match status" value="1"/>
</dbReference>
<evidence type="ECO:0000313" key="3">
    <source>
        <dbReference type="EMBL" id="KAG2222977.1"/>
    </source>
</evidence>
<gene>
    <name evidence="3" type="ORF">INT45_012276</name>
</gene>
<dbReference type="Pfam" id="PF13460">
    <property type="entry name" value="NAD_binding_10"/>
    <property type="match status" value="1"/>
</dbReference>
<sequence>MSQKQLVCVITNVDSLVGYAVACRLLEGREELQNAQVRCLCRRREKLEDIERLGGEIMEVDYQDQNKLRHAMKQARCVFLIPEHSSQRVQEAQNVIKAAKQENVEHMAMKSWIGIDHIKEQNNQQFKCMSEYRKIEEMVRQEFGDQKHCISRLPLLNQLFYLMTPLAEKQQALCMPIKQESKWGSIDLRDMIDAIFNIFREQYGKQVFVSQKQVYCFTPQKNWKGEQVARSMALALEKSPEQFKYKHISNQEWKQYMHERHDDQRFKDRPDAEQGTEKPYTMPISRYFNDDLIQELLEWFQLASEGHADISTKDLQEILQHKPRDIEEYFKNNRDQFHRFR</sequence>
<evidence type="ECO:0000259" key="2">
    <source>
        <dbReference type="Pfam" id="PF13460"/>
    </source>
</evidence>
<dbReference type="PANTHER" id="PTHR47129:SF1">
    <property type="entry name" value="NMRA-LIKE DOMAIN-CONTAINING PROTEIN"/>
    <property type="match status" value="1"/>
</dbReference>